<gene>
    <name evidence="1" type="ORF">ELX58_02965</name>
</gene>
<protein>
    <submittedName>
        <fullName evidence="1">Uncharacterized protein</fullName>
    </submittedName>
</protein>
<evidence type="ECO:0000313" key="1">
    <source>
        <dbReference type="EMBL" id="QBP18122.1"/>
    </source>
</evidence>
<dbReference type="EMBL" id="CP034726">
    <property type="protein sequence ID" value="QBP18122.1"/>
    <property type="molecule type" value="Genomic_DNA"/>
</dbReference>
<dbReference type="AlphaFoldDB" id="A0A4P6ZL21"/>
<sequence>MQNKDNKAKLASSIKVLLNNIKTVKNNCLRDKITIPQAMDKIINFVKAFDRKHLFSNPKASLYKYGFNPIHTMSKHLQCVMPYQKAMQAEQQLALTNTKNVNQSQNVDVFDVANGYAHLDQLKTLEKLPKNTKWAYLDNKKWKVLDNKPKVFKKLIEYLSV</sequence>
<proteinExistence type="predicted"/>
<evidence type="ECO:0000313" key="2">
    <source>
        <dbReference type="Proteomes" id="UP000294321"/>
    </source>
</evidence>
<keyword evidence="2" id="KW-1185">Reference proteome</keyword>
<dbReference type="RefSeq" id="WP_133441679.1">
    <property type="nucleotide sequence ID" value="NZ_CP034726.1"/>
</dbReference>
<reference evidence="2" key="1">
    <citation type="submission" date="2018-12" db="EMBL/GenBank/DDBJ databases">
        <title>A new species of lactobacillus.</title>
        <authorList>
            <person name="Jian Y."/>
            <person name="Xin L."/>
            <person name="Hong Z.J."/>
            <person name="Ming L.Z."/>
            <person name="Hong X.Z."/>
        </authorList>
    </citation>
    <scope>NUCLEOTIDE SEQUENCE [LARGE SCALE GENOMIC DNA]</scope>
    <source>
        <strain evidence="2">HSLZ-75</strain>
    </source>
</reference>
<accession>A0A4P6ZL21</accession>
<organism evidence="1 2">
    <name type="scientific">Acetilactobacillus jinshanensis</name>
    <dbReference type="NCBI Taxonomy" id="1720083"/>
    <lineage>
        <taxon>Bacteria</taxon>
        <taxon>Bacillati</taxon>
        <taxon>Bacillota</taxon>
        <taxon>Bacilli</taxon>
        <taxon>Lactobacillales</taxon>
        <taxon>Lactobacillaceae</taxon>
        <taxon>Acetilactobacillus</taxon>
    </lineage>
</organism>
<dbReference type="Proteomes" id="UP000294321">
    <property type="component" value="Chromosome"/>
</dbReference>
<dbReference type="KEGG" id="lji:ELX58_02965"/>
<name>A0A4P6ZL21_9LACO</name>